<accession>A0A1B6H7L6</accession>
<proteinExistence type="predicted"/>
<feature type="non-terminal residue" evidence="1">
    <location>
        <position position="1"/>
    </location>
</feature>
<protein>
    <submittedName>
        <fullName evidence="1">Uncharacterized protein</fullName>
    </submittedName>
</protein>
<gene>
    <name evidence="1" type="ORF">g.3047</name>
</gene>
<dbReference type="EMBL" id="GECU01037047">
    <property type="protein sequence ID" value="JAS70659.1"/>
    <property type="molecule type" value="Transcribed_RNA"/>
</dbReference>
<name>A0A1B6H7L6_9HEMI</name>
<evidence type="ECO:0000313" key="1">
    <source>
        <dbReference type="EMBL" id="JAS70659.1"/>
    </source>
</evidence>
<organism evidence="1">
    <name type="scientific">Homalodisca liturata</name>
    <dbReference type="NCBI Taxonomy" id="320908"/>
    <lineage>
        <taxon>Eukaryota</taxon>
        <taxon>Metazoa</taxon>
        <taxon>Ecdysozoa</taxon>
        <taxon>Arthropoda</taxon>
        <taxon>Hexapoda</taxon>
        <taxon>Insecta</taxon>
        <taxon>Pterygota</taxon>
        <taxon>Neoptera</taxon>
        <taxon>Paraneoptera</taxon>
        <taxon>Hemiptera</taxon>
        <taxon>Auchenorrhyncha</taxon>
        <taxon>Membracoidea</taxon>
        <taxon>Cicadellidae</taxon>
        <taxon>Cicadellinae</taxon>
        <taxon>Proconiini</taxon>
        <taxon>Homalodisca</taxon>
    </lineage>
</organism>
<dbReference type="AlphaFoldDB" id="A0A1B6H7L6"/>
<sequence>SLQPGSAHTMKVSFSIEESSNCFISGTAMFKFPKQQEYSAAYVQNLNDVSIDIGQFLEGAALDFKQVWQDLEWENIYSLVLSRAAPDQLLDCIASATGGTICDRYCTAKFLVANVACFTSQRMPVL</sequence>
<feature type="non-terminal residue" evidence="1">
    <location>
        <position position="126"/>
    </location>
</feature>
<reference evidence="1" key="1">
    <citation type="submission" date="2015-11" db="EMBL/GenBank/DDBJ databases">
        <title>De novo transcriptome assembly of four potential Pierce s Disease insect vectors from Arizona vineyards.</title>
        <authorList>
            <person name="Tassone E.E."/>
        </authorList>
    </citation>
    <scope>NUCLEOTIDE SEQUENCE</scope>
</reference>